<dbReference type="Proteomes" id="UP001599756">
    <property type="component" value="Unassembled WGS sequence"/>
</dbReference>
<protein>
    <recommendedName>
        <fullName evidence="4">Integral membrane protein</fullName>
    </recommendedName>
</protein>
<keyword evidence="3" id="KW-1185">Reference proteome</keyword>
<name>A0ABW6H0K0_9ACTN</name>
<dbReference type="EMBL" id="JBHYTS010000006">
    <property type="protein sequence ID" value="MFE1750134.1"/>
    <property type="molecule type" value="Genomic_DNA"/>
</dbReference>
<sequence length="199" mass="21710">MRAVLALARHEARLLGCLAVWALRHGRPSGPSGPSGGGQVFGYARGQGPVMAGLAFVCVVETLTMSVLLRHWPAVHAVMLFLDAYTVVFVIALYASQVVRPHLLTAEAVRIRHSVHVDLRVPPAAIAAVRHEVRTTHPRTDGELDVPVGSRTSVTIELATPVTHVTLFGRRREVRVVRFHVEEAERMVRSLSTLARSAT</sequence>
<reference evidence="2 3" key="1">
    <citation type="submission" date="2024-09" db="EMBL/GenBank/DDBJ databases">
        <title>The Natural Products Discovery Center: Release of the First 8490 Sequenced Strains for Exploring Actinobacteria Biosynthetic Diversity.</title>
        <authorList>
            <person name="Kalkreuter E."/>
            <person name="Kautsar S.A."/>
            <person name="Yang D."/>
            <person name="Bader C.D."/>
            <person name="Teijaro C.N."/>
            <person name="Fluegel L."/>
            <person name="Davis C.M."/>
            <person name="Simpson J.R."/>
            <person name="Lauterbach L."/>
            <person name="Steele A.D."/>
            <person name="Gui C."/>
            <person name="Meng S."/>
            <person name="Li G."/>
            <person name="Viehrig K."/>
            <person name="Ye F."/>
            <person name="Su P."/>
            <person name="Kiefer A.F."/>
            <person name="Nichols A."/>
            <person name="Cepeda A.J."/>
            <person name="Yan W."/>
            <person name="Fan B."/>
            <person name="Jiang Y."/>
            <person name="Adhikari A."/>
            <person name="Zheng C.-J."/>
            <person name="Schuster L."/>
            <person name="Cowan T.M."/>
            <person name="Smanski M.J."/>
            <person name="Chevrette M.G."/>
            <person name="De Carvalho L.P.S."/>
            <person name="Shen B."/>
        </authorList>
    </citation>
    <scope>NUCLEOTIDE SEQUENCE [LARGE SCALE GENOMIC DNA]</scope>
    <source>
        <strain evidence="2 3">NPDC059500</strain>
    </source>
</reference>
<keyword evidence="1" id="KW-1133">Transmembrane helix</keyword>
<gene>
    <name evidence="2" type="ORF">ACFW88_06240</name>
</gene>
<evidence type="ECO:0000313" key="2">
    <source>
        <dbReference type="EMBL" id="MFE1750134.1"/>
    </source>
</evidence>
<evidence type="ECO:0000313" key="3">
    <source>
        <dbReference type="Proteomes" id="UP001599756"/>
    </source>
</evidence>
<comment type="caution">
    <text evidence="2">The sequence shown here is derived from an EMBL/GenBank/DDBJ whole genome shotgun (WGS) entry which is preliminary data.</text>
</comment>
<evidence type="ECO:0008006" key="4">
    <source>
        <dbReference type="Google" id="ProtNLM"/>
    </source>
</evidence>
<proteinExistence type="predicted"/>
<dbReference type="RefSeq" id="WP_381800568.1">
    <property type="nucleotide sequence ID" value="NZ_JBHYTS010000006.1"/>
</dbReference>
<keyword evidence="1" id="KW-0812">Transmembrane</keyword>
<feature type="transmembrane region" description="Helical" evidence="1">
    <location>
        <begin position="50"/>
        <end position="69"/>
    </location>
</feature>
<evidence type="ECO:0000256" key="1">
    <source>
        <dbReference type="SAM" id="Phobius"/>
    </source>
</evidence>
<feature type="transmembrane region" description="Helical" evidence="1">
    <location>
        <begin position="76"/>
        <end position="95"/>
    </location>
</feature>
<organism evidence="2 3">
    <name type="scientific">Streptomyces anandii</name>
    <dbReference type="NCBI Taxonomy" id="285454"/>
    <lineage>
        <taxon>Bacteria</taxon>
        <taxon>Bacillati</taxon>
        <taxon>Actinomycetota</taxon>
        <taxon>Actinomycetes</taxon>
        <taxon>Kitasatosporales</taxon>
        <taxon>Streptomycetaceae</taxon>
        <taxon>Streptomyces</taxon>
    </lineage>
</organism>
<accession>A0ABW6H0K0</accession>
<keyword evidence="1" id="KW-0472">Membrane</keyword>